<evidence type="ECO:0000313" key="2">
    <source>
        <dbReference type="EMBL" id="SEA07393.1"/>
    </source>
</evidence>
<feature type="transmembrane region" description="Helical" evidence="1">
    <location>
        <begin position="224"/>
        <end position="242"/>
    </location>
</feature>
<proteinExistence type="predicted"/>
<keyword evidence="1" id="KW-0472">Membrane</keyword>
<dbReference type="Pfam" id="PF12412">
    <property type="entry name" value="DUF3667"/>
    <property type="match status" value="1"/>
</dbReference>
<feature type="transmembrane region" description="Helical" evidence="1">
    <location>
        <begin position="254"/>
        <end position="278"/>
    </location>
</feature>
<dbReference type="AlphaFoldDB" id="A0A1H3Y752"/>
<dbReference type="InterPro" id="IPR022134">
    <property type="entry name" value="DUF3667"/>
</dbReference>
<evidence type="ECO:0000313" key="3">
    <source>
        <dbReference type="Proteomes" id="UP000182257"/>
    </source>
</evidence>
<evidence type="ECO:0000256" key="1">
    <source>
        <dbReference type="SAM" id="Phobius"/>
    </source>
</evidence>
<dbReference type="Proteomes" id="UP000182257">
    <property type="component" value="Unassembled WGS sequence"/>
</dbReference>
<protein>
    <recommendedName>
        <fullName evidence="4">DUF3667 domain-containing protein</fullName>
    </recommendedName>
</protein>
<sequence length="341" mass="38913">MIHLKHIFVTFANVMEQLKEKYEKFKAWQIKPHEVVKLSAEKHVCATCGTEFHGNYCPRCGQKAAIGRYSFKSAFLLFLDVWGLGNRGMFRTIRDLLLRPGYMIRDYLNGMQMAYFPPFKMFFLLIALSVLVESGLNVKFENTINKTKKESVQGLNDINTNTQINETDANKIVTDTFDIIGKPIIVQTAQNKHNKVININGESIETKILKKLENIVNWIIDNQTLVSFLWLITLSLPLYLFFHKNPNIPDLRYSECFVAMVYITNMMTIISTAGSFFLPGKSTAIELLSYILSIVPMKQLFGFSYKRTIAKLIGAFVLLTIAGITLIVMIVCLGIYLLHLL</sequence>
<accession>A0A1H3Y752</accession>
<keyword evidence="1" id="KW-0812">Transmembrane</keyword>
<name>A0A1H3Y752_XYLRU</name>
<dbReference type="EMBL" id="FNRF01000001">
    <property type="protein sequence ID" value="SEA07393.1"/>
    <property type="molecule type" value="Genomic_DNA"/>
</dbReference>
<feature type="transmembrane region" description="Helical" evidence="1">
    <location>
        <begin position="113"/>
        <end position="132"/>
    </location>
</feature>
<dbReference type="OrthoDB" id="1315649at2"/>
<keyword evidence="1" id="KW-1133">Transmembrane helix</keyword>
<organism evidence="2 3">
    <name type="scientific">Xylanibacter ruminicola</name>
    <name type="common">Prevotella ruminicola</name>
    <dbReference type="NCBI Taxonomy" id="839"/>
    <lineage>
        <taxon>Bacteria</taxon>
        <taxon>Pseudomonadati</taxon>
        <taxon>Bacteroidota</taxon>
        <taxon>Bacteroidia</taxon>
        <taxon>Bacteroidales</taxon>
        <taxon>Prevotellaceae</taxon>
        <taxon>Xylanibacter</taxon>
    </lineage>
</organism>
<reference evidence="2 3" key="1">
    <citation type="submission" date="2016-10" db="EMBL/GenBank/DDBJ databases">
        <authorList>
            <person name="de Groot N.N."/>
        </authorList>
    </citation>
    <scope>NUCLEOTIDE SEQUENCE [LARGE SCALE GENOMIC DNA]</scope>
    <source>
        <strain evidence="2 3">D31d</strain>
    </source>
</reference>
<gene>
    <name evidence="2" type="ORF">SAMN05216462_0533</name>
</gene>
<feature type="transmembrane region" description="Helical" evidence="1">
    <location>
        <begin position="313"/>
        <end position="338"/>
    </location>
</feature>
<evidence type="ECO:0008006" key="4">
    <source>
        <dbReference type="Google" id="ProtNLM"/>
    </source>
</evidence>